<gene>
    <name evidence="1" type="primary">106054366</name>
</gene>
<protein>
    <submittedName>
        <fullName evidence="1">Uncharacterized protein</fullName>
    </submittedName>
</protein>
<evidence type="ECO:0000313" key="1">
    <source>
        <dbReference type="EnsemblMetazoa" id="BGLB032316-PA"/>
    </source>
</evidence>
<sequence length="188" mass="21422">MKRAEELRWMKKFRYFYSILGQILFSRKRYFDAEVYYRTLDVNSGVVAEANSSDWISLKPAIQHCYSIYAMPFELVDTGNTKYVNPFGQHCHLVISTGCSQLSSLLSLVSQNKTSKPGMEVLTNITEFKIKVARENSASPVSDREARDIDLEKGIQIDGEFLKLETPEFLVRLQTSFVPVFGCKPAVT</sequence>
<dbReference type="OrthoDB" id="3853857at2759"/>
<dbReference type="VEuPathDB" id="VectorBase:BGLAX_047970"/>
<organism evidence="1 2">
    <name type="scientific">Biomphalaria glabrata</name>
    <name type="common">Bloodfluke planorb</name>
    <name type="synonym">Freshwater snail</name>
    <dbReference type="NCBI Taxonomy" id="6526"/>
    <lineage>
        <taxon>Eukaryota</taxon>
        <taxon>Metazoa</taxon>
        <taxon>Spiralia</taxon>
        <taxon>Lophotrochozoa</taxon>
        <taxon>Mollusca</taxon>
        <taxon>Gastropoda</taxon>
        <taxon>Heterobranchia</taxon>
        <taxon>Euthyneura</taxon>
        <taxon>Panpulmonata</taxon>
        <taxon>Hygrophila</taxon>
        <taxon>Lymnaeoidea</taxon>
        <taxon>Planorbidae</taxon>
        <taxon>Biomphalaria</taxon>
    </lineage>
</organism>
<accession>A0A2C9LKW1</accession>
<evidence type="ECO:0000313" key="2">
    <source>
        <dbReference type="Proteomes" id="UP000076420"/>
    </source>
</evidence>
<dbReference type="VEuPathDB" id="VectorBase:BGLB032316"/>
<dbReference type="AlphaFoldDB" id="A0A2C9LKW1"/>
<proteinExistence type="predicted"/>
<name>A0A2C9LKW1_BIOGL</name>
<dbReference type="KEGG" id="bgt:106054366"/>
<dbReference type="Proteomes" id="UP000076420">
    <property type="component" value="Unassembled WGS sequence"/>
</dbReference>
<reference evidence="1" key="1">
    <citation type="submission" date="2020-05" db="UniProtKB">
        <authorList>
            <consortium name="EnsemblMetazoa"/>
        </authorList>
    </citation>
    <scope>IDENTIFICATION</scope>
    <source>
        <strain evidence="1">BB02</strain>
    </source>
</reference>
<dbReference type="EnsemblMetazoa" id="BGLB032316-RA">
    <property type="protein sequence ID" value="BGLB032316-PA"/>
    <property type="gene ID" value="BGLB032316"/>
</dbReference>